<dbReference type="RefSeq" id="WP_046997462.1">
    <property type="nucleotide sequence ID" value="NZ_JAIQ01000172.1"/>
</dbReference>
<reference evidence="1 2" key="1">
    <citation type="submission" date="2014-01" db="EMBL/GenBank/DDBJ databases">
        <title>Development of a Comparative Genomic Fingerprinting Assay for High Resolution Genotyping of Arcobacter butzleri.</title>
        <authorList>
            <person name="Webb A.L."/>
            <person name="Inglis G.D."/>
            <person name="Kruczkiewicz P."/>
            <person name="Selinger L.B."/>
            <person name="Taboada E.N."/>
        </authorList>
    </citation>
    <scope>NUCLEOTIDE SEQUENCE [LARGE SCALE GENOMIC DNA]</scope>
    <source>
        <strain evidence="1 2">L348</strain>
    </source>
</reference>
<organism evidence="1 2">
    <name type="scientific">Aliarcobacter butzleri L348</name>
    <dbReference type="NCBI Taxonomy" id="1447256"/>
    <lineage>
        <taxon>Bacteria</taxon>
        <taxon>Pseudomonadati</taxon>
        <taxon>Campylobacterota</taxon>
        <taxon>Epsilonproteobacteria</taxon>
        <taxon>Campylobacterales</taxon>
        <taxon>Arcobacteraceae</taxon>
        <taxon>Aliarcobacter</taxon>
    </lineage>
</organism>
<sequence>MASNLAKYARTNKSLIVFSNAFNHVEAFKKFYNIRVKPKEFGYIKIDKDKINLIEESLYCDLVNGKKNELIRDSLLHSCTNHARYILTSSRFVIFPTKFSFKRVANRLFNGFVIQGAGEVLFKNENGCINITCYGEAKDLKIKARKIDEEIIKEDLEADF</sequence>
<dbReference type="PATRIC" id="fig|1447256.3.peg.2450"/>
<evidence type="ECO:0000313" key="2">
    <source>
        <dbReference type="Proteomes" id="UP000035514"/>
    </source>
</evidence>
<proteinExistence type="predicted"/>
<accession>A0A0G9JPK0</accession>
<comment type="caution">
    <text evidence="1">The sequence shown here is derived from an EMBL/GenBank/DDBJ whole genome shotgun (WGS) entry which is preliminary data.</text>
</comment>
<name>A0A0G9JPK0_9BACT</name>
<evidence type="ECO:0000313" key="1">
    <source>
        <dbReference type="EMBL" id="KLD96173.1"/>
    </source>
</evidence>
<protein>
    <submittedName>
        <fullName evidence="1">Uncharacterized protein</fullName>
    </submittedName>
</protein>
<gene>
    <name evidence="1" type="ORF">AA20_12500</name>
</gene>
<dbReference type="Proteomes" id="UP000035514">
    <property type="component" value="Unassembled WGS sequence"/>
</dbReference>
<dbReference type="EMBL" id="JAIQ01000172">
    <property type="protein sequence ID" value="KLD96173.1"/>
    <property type="molecule type" value="Genomic_DNA"/>
</dbReference>
<dbReference type="AlphaFoldDB" id="A0A0G9JPK0"/>